<dbReference type="Gene3D" id="1.25.10.10">
    <property type="entry name" value="Leucine-rich Repeat Variant"/>
    <property type="match status" value="1"/>
</dbReference>
<comment type="caution">
    <text evidence="1">The sequence shown here is derived from an EMBL/GenBank/DDBJ whole genome shotgun (WGS) entry which is preliminary data.</text>
</comment>
<evidence type="ECO:0008006" key="3">
    <source>
        <dbReference type="Google" id="ProtNLM"/>
    </source>
</evidence>
<dbReference type="Proteomes" id="UP000585802">
    <property type="component" value="Unassembled WGS sequence"/>
</dbReference>
<dbReference type="AlphaFoldDB" id="A0A7J4GW40"/>
<reference evidence="2" key="1">
    <citation type="journal article" date="2019" name="bioRxiv">
        <title>Genome diversification in globally distributed novel marine Proteobacteria is linked to environmental adaptation.</title>
        <authorList>
            <person name="Zhou Z."/>
            <person name="Tran P.Q."/>
            <person name="Kieft K."/>
            <person name="Anantharaman K."/>
        </authorList>
    </citation>
    <scope>NUCLEOTIDE SEQUENCE [LARGE SCALE GENOMIC DNA]</scope>
</reference>
<dbReference type="PANTHER" id="PTHR12697">
    <property type="entry name" value="PBS LYASE HEAT-LIKE PROTEIN"/>
    <property type="match status" value="1"/>
</dbReference>
<evidence type="ECO:0000313" key="2">
    <source>
        <dbReference type="Proteomes" id="UP000585802"/>
    </source>
</evidence>
<dbReference type="SUPFAM" id="SSF48371">
    <property type="entry name" value="ARM repeat"/>
    <property type="match status" value="2"/>
</dbReference>
<sequence>MAKDTTPKNLRKNLFPYLEIDWDAADNDEDYTLSLADEIADKSCRAAEMLGEIGDKSAVKPLIRLLNGEMEGHIYHIVSEIDDEYDEFVMIGGTIMAAAEALGEIGDKRAIEPLIKVLDSDDWDICDAAKEALEKLGHTIDDSDNLIEPSKEEVEDSKEGILASLSFFKSSLKDSKVSNDLKKSISKLESSEDIVDLWNKGLKIFLESHKLPPKTPIEMLFQISIEEISGNSYRNEAPKNIIKIALDIDTKLSCSIISNMKIEPTVFEKIMGLIFQMSFTHSIESTRKGATKLVKNVGVSKIKKIFDDDKATFNYWWASKNWNGNTPFPESRQLENLKRLIDYDDSRFIPLIMKHSHVNGFNDLEKPFLACLKRFNPNKNDLVEMLFKIALEDAPQDKAKNAVMIALNVDKHKSYDKIRKEMKIVTGKDRSERKLSVNRRLMFITIFRNMTTPDDIPYLRELMKKDRSPRVKKQLAQIIIEHT</sequence>
<accession>A0A7J4GW40</accession>
<name>A0A7J4GW40_9ARCH</name>
<dbReference type="GO" id="GO:0016491">
    <property type="term" value="F:oxidoreductase activity"/>
    <property type="evidence" value="ECO:0007669"/>
    <property type="project" value="TreeGrafter"/>
</dbReference>
<dbReference type="InterPro" id="IPR016024">
    <property type="entry name" value="ARM-type_fold"/>
</dbReference>
<organism evidence="1 2">
    <name type="scientific">Marine Group III euryarchaeote</name>
    <dbReference type="NCBI Taxonomy" id="2173149"/>
    <lineage>
        <taxon>Archaea</taxon>
        <taxon>Methanobacteriati</taxon>
        <taxon>Thermoplasmatota</taxon>
        <taxon>Thermoplasmata</taxon>
        <taxon>Candidatus Thermoprofundales</taxon>
    </lineage>
</organism>
<dbReference type="Pfam" id="PF03130">
    <property type="entry name" value="HEAT_PBS"/>
    <property type="match status" value="1"/>
</dbReference>
<proteinExistence type="predicted"/>
<dbReference type="SMART" id="SM00567">
    <property type="entry name" value="EZ_HEAT"/>
    <property type="match status" value="2"/>
</dbReference>
<protein>
    <recommendedName>
        <fullName evidence="3">HEAT repeat domain-containing protein</fullName>
    </recommendedName>
</protein>
<dbReference type="InterPro" id="IPR004155">
    <property type="entry name" value="PBS_lyase_HEAT"/>
</dbReference>
<gene>
    <name evidence="1" type="ORF">EYQ70_04300</name>
</gene>
<evidence type="ECO:0000313" key="1">
    <source>
        <dbReference type="EMBL" id="HIF37600.1"/>
    </source>
</evidence>
<dbReference type="InterPro" id="IPR011989">
    <property type="entry name" value="ARM-like"/>
</dbReference>
<dbReference type="PANTHER" id="PTHR12697:SF5">
    <property type="entry name" value="DEOXYHYPUSINE HYDROXYLASE"/>
    <property type="match status" value="1"/>
</dbReference>
<dbReference type="EMBL" id="DUCX01000074">
    <property type="protein sequence ID" value="HIF37600.1"/>
    <property type="molecule type" value="Genomic_DNA"/>
</dbReference>